<proteinExistence type="predicted"/>
<comment type="caution">
    <text evidence="1">The sequence shown here is derived from an EMBL/GenBank/DDBJ whole genome shotgun (WGS) entry which is preliminary data.</text>
</comment>
<accession>A0ABS7DIP3</accession>
<feature type="non-terminal residue" evidence="1">
    <location>
        <position position="276"/>
    </location>
</feature>
<protein>
    <recommendedName>
        <fullName evidence="3">Transposase</fullName>
    </recommendedName>
</protein>
<reference evidence="1 2" key="1">
    <citation type="submission" date="2021-03" db="EMBL/GenBank/DDBJ databases">
        <title>Succinivibrio sp. nov. isolated from feces of cow.</title>
        <authorList>
            <person name="Choi J.-Y."/>
        </authorList>
    </citation>
    <scope>NUCLEOTIDE SEQUENCE [LARGE SCALE GENOMIC DNA]</scope>
    <source>
        <strain evidence="1 2">AGMB01872</strain>
    </source>
</reference>
<sequence length="276" mass="31739">TATGLIYAVIEDIRSKVSDYRKSPDKVHYPLDILIFLILITRVQGIVDCDEIADYYNLHYLELFVMVPGIPKYRGKISVSTIQVAMSMLRPEQISRFFEENFTKIKIQIEEQILYHKEKIATRPENIKDTLGFDGQEMKGTYRKGECKRKCKGGIVTQLYNCTQRISLGFEISDKKNHERDDILPILSRITIDGMVVMCDDLNAQAAVSNAVIKANGIYMFPLGKNGNKELLIHVEAIFNRQHKNVQIWESKKPTNKQNKRDHGRYDSTKIEILPA</sequence>
<dbReference type="EMBL" id="JAGFNY010000092">
    <property type="protein sequence ID" value="MBW7571168.1"/>
    <property type="molecule type" value="Genomic_DNA"/>
</dbReference>
<dbReference type="Proteomes" id="UP000731465">
    <property type="component" value="Unassembled WGS sequence"/>
</dbReference>
<feature type="non-terminal residue" evidence="1">
    <location>
        <position position="1"/>
    </location>
</feature>
<dbReference type="PANTHER" id="PTHR30298">
    <property type="entry name" value="H REPEAT-ASSOCIATED PREDICTED TRANSPOSASE"/>
    <property type="match status" value="1"/>
</dbReference>
<organism evidence="1 2">
    <name type="scientific">Succinivibrio faecicola</name>
    <dbReference type="NCBI Taxonomy" id="2820300"/>
    <lineage>
        <taxon>Bacteria</taxon>
        <taxon>Pseudomonadati</taxon>
        <taxon>Pseudomonadota</taxon>
        <taxon>Gammaproteobacteria</taxon>
        <taxon>Aeromonadales</taxon>
        <taxon>Succinivibrionaceae</taxon>
        <taxon>Succinivibrio</taxon>
    </lineage>
</organism>
<name>A0ABS7DIP3_9GAMM</name>
<dbReference type="InterPro" id="IPR051698">
    <property type="entry name" value="Transposase_11-like"/>
</dbReference>
<dbReference type="PANTHER" id="PTHR30298:SF0">
    <property type="entry name" value="PROTEIN YBFL-RELATED"/>
    <property type="match status" value="1"/>
</dbReference>
<gene>
    <name evidence="1" type="ORF">J5V48_09745</name>
</gene>
<evidence type="ECO:0008006" key="3">
    <source>
        <dbReference type="Google" id="ProtNLM"/>
    </source>
</evidence>
<dbReference type="RefSeq" id="WP_219938457.1">
    <property type="nucleotide sequence ID" value="NZ_JAGFNY010000092.1"/>
</dbReference>
<keyword evidence="2" id="KW-1185">Reference proteome</keyword>
<evidence type="ECO:0000313" key="2">
    <source>
        <dbReference type="Proteomes" id="UP000731465"/>
    </source>
</evidence>
<evidence type="ECO:0000313" key="1">
    <source>
        <dbReference type="EMBL" id="MBW7571168.1"/>
    </source>
</evidence>